<dbReference type="SUPFAM" id="SSF47781">
    <property type="entry name" value="RuvA domain 2-like"/>
    <property type="match status" value="1"/>
</dbReference>
<evidence type="ECO:0000259" key="3">
    <source>
        <dbReference type="SMART" id="SM00278"/>
    </source>
</evidence>
<dbReference type="NCBIfam" id="TIGR00426">
    <property type="entry name" value="competence protein ComEA helix-hairpin-helix repeat region"/>
    <property type="match status" value="1"/>
</dbReference>
<accession>A0A6I5MXS4</accession>
<dbReference type="GO" id="GO:0006281">
    <property type="term" value="P:DNA repair"/>
    <property type="evidence" value="ECO:0007669"/>
    <property type="project" value="InterPro"/>
</dbReference>
<dbReference type="InterPro" id="IPR003583">
    <property type="entry name" value="Hlx-hairpin-Hlx_DNA-bd_motif"/>
</dbReference>
<proteinExistence type="predicted"/>
<dbReference type="Gene3D" id="1.10.150.320">
    <property type="entry name" value="Photosystem II 12 kDa extrinsic protein"/>
    <property type="match status" value="1"/>
</dbReference>
<feature type="region of interest" description="Disordered" evidence="1">
    <location>
        <begin position="1"/>
        <end position="67"/>
    </location>
</feature>
<dbReference type="Pfam" id="PF12836">
    <property type="entry name" value="HHH_3"/>
    <property type="match status" value="1"/>
</dbReference>
<dbReference type="GO" id="GO:0015627">
    <property type="term" value="C:type II protein secretion system complex"/>
    <property type="evidence" value="ECO:0007669"/>
    <property type="project" value="TreeGrafter"/>
</dbReference>
<feature type="compositionally biased region" description="Acidic residues" evidence="1">
    <location>
        <begin position="1"/>
        <end position="12"/>
    </location>
</feature>
<dbReference type="SMART" id="SM00278">
    <property type="entry name" value="HhH1"/>
    <property type="match status" value="2"/>
</dbReference>
<dbReference type="AlphaFoldDB" id="A0A6I5MXS4"/>
<feature type="compositionally biased region" description="Low complexity" evidence="1">
    <location>
        <begin position="110"/>
        <end position="142"/>
    </location>
</feature>
<keyword evidence="2" id="KW-1133">Transmembrane helix</keyword>
<gene>
    <name evidence="4" type="ORF">F6S87_00040</name>
</gene>
<dbReference type="EMBL" id="VYSG01000001">
    <property type="protein sequence ID" value="NEG69047.1"/>
    <property type="molecule type" value="Genomic_DNA"/>
</dbReference>
<evidence type="ECO:0000313" key="5">
    <source>
        <dbReference type="Proteomes" id="UP000469292"/>
    </source>
</evidence>
<comment type="caution">
    <text evidence="4">The sequence shown here is derived from an EMBL/GenBank/DDBJ whole genome shotgun (WGS) entry which is preliminary data.</text>
</comment>
<organism evidence="4 5">
    <name type="scientific">Bifidobacterium choloepi</name>
    <dbReference type="NCBI Taxonomy" id="2614131"/>
    <lineage>
        <taxon>Bacteria</taxon>
        <taxon>Bacillati</taxon>
        <taxon>Actinomycetota</taxon>
        <taxon>Actinomycetes</taxon>
        <taxon>Bifidobacteriales</taxon>
        <taxon>Bifidobacteriaceae</taxon>
        <taxon>Bifidobacterium</taxon>
    </lineage>
</organism>
<dbReference type="RefSeq" id="WP_163226657.1">
    <property type="nucleotide sequence ID" value="NZ_VYSG01000001.1"/>
</dbReference>
<feature type="domain" description="Helix-hairpin-helix DNA-binding motif class 1" evidence="3">
    <location>
        <begin position="180"/>
        <end position="199"/>
    </location>
</feature>
<reference evidence="4 5" key="1">
    <citation type="submission" date="2019-09" db="EMBL/GenBank/DDBJ databases">
        <title>Phylogenetic characterization of a novel taxon of the genus Bifidobacterium: Bifidobacterium choloepi sp. nov.</title>
        <authorList>
            <person name="Modesto M."/>
            <person name="Satti M."/>
        </authorList>
    </citation>
    <scope>NUCLEOTIDE SEQUENCE [LARGE SCALE GENOMIC DNA]</scope>
    <source>
        <strain evidence="4 5">BRDM6</strain>
    </source>
</reference>
<dbReference type="GO" id="GO:0003677">
    <property type="term" value="F:DNA binding"/>
    <property type="evidence" value="ECO:0007669"/>
    <property type="project" value="InterPro"/>
</dbReference>
<evidence type="ECO:0000256" key="2">
    <source>
        <dbReference type="SAM" id="Phobius"/>
    </source>
</evidence>
<feature type="transmembrane region" description="Helical" evidence="2">
    <location>
        <begin position="74"/>
        <end position="95"/>
    </location>
</feature>
<keyword evidence="2" id="KW-0472">Membrane</keyword>
<evidence type="ECO:0000256" key="1">
    <source>
        <dbReference type="SAM" id="MobiDB-lite"/>
    </source>
</evidence>
<evidence type="ECO:0000313" key="4">
    <source>
        <dbReference type="EMBL" id="NEG69047.1"/>
    </source>
</evidence>
<keyword evidence="5" id="KW-1185">Reference proteome</keyword>
<dbReference type="InterPro" id="IPR051675">
    <property type="entry name" value="Endo/Exo/Phosphatase_dom_1"/>
</dbReference>
<feature type="region of interest" description="Disordered" evidence="1">
    <location>
        <begin position="110"/>
        <end position="170"/>
    </location>
</feature>
<dbReference type="InterPro" id="IPR010994">
    <property type="entry name" value="RuvA_2-like"/>
</dbReference>
<dbReference type="Proteomes" id="UP000469292">
    <property type="component" value="Unassembled WGS sequence"/>
</dbReference>
<dbReference type="PANTHER" id="PTHR21180:SF32">
    <property type="entry name" value="ENDONUCLEASE_EXONUCLEASE_PHOSPHATASE FAMILY DOMAIN-CONTAINING PROTEIN 1"/>
    <property type="match status" value="1"/>
</dbReference>
<keyword evidence="2" id="KW-0812">Transmembrane</keyword>
<name>A0A6I5MXS4_9BIFI</name>
<dbReference type="InterPro" id="IPR004509">
    <property type="entry name" value="Competence_ComEA_HhH"/>
</dbReference>
<dbReference type="GO" id="GO:0015628">
    <property type="term" value="P:protein secretion by the type II secretion system"/>
    <property type="evidence" value="ECO:0007669"/>
    <property type="project" value="TreeGrafter"/>
</dbReference>
<feature type="domain" description="Helix-hairpin-helix DNA-binding motif class 1" evidence="3">
    <location>
        <begin position="210"/>
        <end position="229"/>
    </location>
</feature>
<protein>
    <submittedName>
        <fullName evidence="4">Helix-hairpin-helix domain-containing protein</fullName>
    </submittedName>
</protein>
<sequence>MVDGDGAWDDGLLDPPRPPADGSRAAARPVAAGSSRPVSSLAALTGVRHGDGGDAADAPSRREDGGPRVLVSPAHAVAAMLVLVFALAASLTLLVRQAVNFEAVATSATVSSGSASVSASPSTSSPASSPSPSAQSTAESASGSVAEPDGDASVAGEAGNDSSGSAQDDGLIDLNTATAAQLETISGIGPATSAKILEYRNTVGQFASVDELVNISGIGTKTLEKIRPYVTVRSAG</sequence>
<dbReference type="PANTHER" id="PTHR21180">
    <property type="entry name" value="ENDONUCLEASE/EXONUCLEASE/PHOSPHATASE FAMILY DOMAIN-CONTAINING PROTEIN 1"/>
    <property type="match status" value="1"/>
</dbReference>